<dbReference type="PROSITE" id="PS51257">
    <property type="entry name" value="PROKAR_LIPOPROTEIN"/>
    <property type="match status" value="1"/>
</dbReference>
<name>A0A0K1Q5T8_9BACT</name>
<accession>A0A0K1Q5T8</accession>
<dbReference type="STRING" id="1391654.AKJ09_07690"/>
<dbReference type="AlphaFoldDB" id="A0A0K1Q5T8"/>
<organism evidence="1 2">
    <name type="scientific">Labilithrix luteola</name>
    <dbReference type="NCBI Taxonomy" id="1391654"/>
    <lineage>
        <taxon>Bacteria</taxon>
        <taxon>Pseudomonadati</taxon>
        <taxon>Myxococcota</taxon>
        <taxon>Polyangia</taxon>
        <taxon>Polyangiales</taxon>
        <taxon>Labilitrichaceae</taxon>
        <taxon>Labilithrix</taxon>
    </lineage>
</organism>
<gene>
    <name evidence="1" type="ORF">AKJ09_07690</name>
</gene>
<evidence type="ECO:0000313" key="2">
    <source>
        <dbReference type="Proteomes" id="UP000064967"/>
    </source>
</evidence>
<keyword evidence="2" id="KW-1185">Reference proteome</keyword>
<dbReference type="Proteomes" id="UP000064967">
    <property type="component" value="Chromosome"/>
</dbReference>
<reference evidence="1 2" key="1">
    <citation type="submission" date="2015-08" db="EMBL/GenBank/DDBJ databases">
        <authorList>
            <person name="Babu N.S."/>
            <person name="Beckwith C.J."/>
            <person name="Beseler K.G."/>
            <person name="Brison A."/>
            <person name="Carone J.V."/>
            <person name="Caskin T.P."/>
            <person name="Diamond M."/>
            <person name="Durham M.E."/>
            <person name="Foxe J.M."/>
            <person name="Go M."/>
            <person name="Henderson B.A."/>
            <person name="Jones I.B."/>
            <person name="McGettigan J.A."/>
            <person name="Micheletti S.J."/>
            <person name="Nasrallah M.E."/>
            <person name="Ortiz D."/>
            <person name="Piller C.R."/>
            <person name="Privatt S.R."/>
            <person name="Schneider S.L."/>
            <person name="Sharp S."/>
            <person name="Smith T.C."/>
            <person name="Stanton J.D."/>
            <person name="Ullery H.E."/>
            <person name="Wilson R.J."/>
            <person name="Serrano M.G."/>
            <person name="Buck G."/>
            <person name="Lee V."/>
            <person name="Wang Y."/>
            <person name="Carvalho R."/>
            <person name="Voegtly L."/>
            <person name="Shi R."/>
            <person name="Duckworth R."/>
            <person name="Johnson A."/>
            <person name="Loviza R."/>
            <person name="Walstead R."/>
            <person name="Shah Z."/>
            <person name="Kiflezghi M."/>
            <person name="Wade K."/>
            <person name="Ball S.L."/>
            <person name="Bradley K.W."/>
            <person name="Asai D.J."/>
            <person name="Bowman C.A."/>
            <person name="Russell D.A."/>
            <person name="Pope W.H."/>
            <person name="Jacobs-Sera D."/>
            <person name="Hendrix R.W."/>
            <person name="Hatfull G.F."/>
        </authorList>
    </citation>
    <scope>NUCLEOTIDE SEQUENCE [LARGE SCALE GENOMIC DNA]</scope>
    <source>
        <strain evidence="1 2">DSM 27648</strain>
    </source>
</reference>
<dbReference type="RefSeq" id="WP_169928121.1">
    <property type="nucleotide sequence ID" value="NZ_CP012333.1"/>
</dbReference>
<dbReference type="KEGG" id="llu:AKJ09_07690"/>
<dbReference type="EMBL" id="CP012333">
    <property type="protein sequence ID" value="AKV01027.1"/>
    <property type="molecule type" value="Genomic_DNA"/>
</dbReference>
<evidence type="ECO:0000313" key="1">
    <source>
        <dbReference type="EMBL" id="AKV01027.1"/>
    </source>
</evidence>
<evidence type="ECO:0008006" key="3">
    <source>
        <dbReference type="Google" id="ProtNLM"/>
    </source>
</evidence>
<sequence length="236" mass="24970">MKFVAFGAAGRARETALLVCLAAACASTSLGCGKRKPPPASSTVISSAALEDPREHGFEGEVDVVVERPLAAPVTGHFVVKGNRARADILTVSHAVYDLAARRARYFDDARYTYFDGPLPDELASPSGASPLVSAGREETHAGIGCDVWRSVAPRGPSLEICLPKAVPAPRAFSCAAALPLLETGVLVPSCRSDVSGAGESKFSVTRIVPRPVPNEVFATPRGYREKSRVRRDVVE</sequence>
<protein>
    <recommendedName>
        <fullName evidence="3">Lipoprotein</fullName>
    </recommendedName>
</protein>
<proteinExistence type="predicted"/>